<reference evidence="2" key="1">
    <citation type="submission" date="2021-01" db="EMBL/GenBank/DDBJ databases">
        <title>Draft genome sequence of Nasalis larvatus strain YZ03.</title>
        <authorList>
            <person name="Suzuki-Hashido N."/>
            <person name="Tsuchida S."/>
            <person name="Hayakawa T."/>
        </authorList>
    </citation>
    <scope>NUCLEOTIDE SEQUENCE [LARGE SCALE GENOMIC DNA]</scope>
    <source>
        <strain evidence="2">YZ03</strain>
    </source>
</reference>
<protein>
    <submittedName>
        <fullName evidence="1">Uncharacterized protein</fullName>
    </submittedName>
</protein>
<keyword evidence="2" id="KW-1185">Reference proteome</keyword>
<evidence type="ECO:0000313" key="2">
    <source>
        <dbReference type="Proteomes" id="UP000616547"/>
    </source>
</evidence>
<organism evidence="1 2">
    <name type="scientific">Lactobacillus nasalidis</name>
    <dbReference type="NCBI Taxonomy" id="2797258"/>
    <lineage>
        <taxon>Bacteria</taxon>
        <taxon>Bacillati</taxon>
        <taxon>Bacillota</taxon>
        <taxon>Bacilli</taxon>
        <taxon>Lactobacillales</taxon>
        <taxon>Lactobacillaceae</taxon>
        <taxon>Lactobacillus</taxon>
    </lineage>
</organism>
<sequence>MTNKLRETFLQEPTLSISFSSNDFYSTLEKIEETGQPQKIPNLKNLGIFLENAGSSIKLNEDPLGENSTVIIGKPFKTIDYPIENKGKVQKIVLYLEENKQEYTIFSDKKFPVWLEMKVNKSATPQNCVVTYHLDYSLGKSIKDIIHQFQTISVLIKSLITDTDSLVPLLNSLNAQVIRLTKIEAIQDQCHLIIKPNCLKDIYVSDLKIDKLYWSLVKHKKIRDVAKLTSLRCILDKDNNIDKTIGKYLRVVLPQKKSISFYGKSIDLFYVNVLCNAIVSRIDRKDEQANIFFKDSESDPAYISYSAFLDQEAAETEANKATEEFAKYKNAPTIEQLNASLKKDFLSS</sequence>
<evidence type="ECO:0000313" key="1">
    <source>
        <dbReference type="EMBL" id="GHW00784.1"/>
    </source>
</evidence>
<comment type="caution">
    <text evidence="1">The sequence shown here is derived from an EMBL/GenBank/DDBJ whole genome shotgun (WGS) entry which is preliminary data.</text>
</comment>
<accession>A0ABQ3W512</accession>
<name>A0ABQ3W512_9LACO</name>
<dbReference type="EMBL" id="BOCI01000128">
    <property type="protein sequence ID" value="GHW00784.1"/>
    <property type="molecule type" value="Genomic_DNA"/>
</dbReference>
<dbReference type="Proteomes" id="UP000616547">
    <property type="component" value="Unassembled WGS sequence"/>
</dbReference>
<gene>
    <name evidence="1" type="ORF">lacNasYZ03_04710</name>
</gene>
<proteinExistence type="predicted"/>